<feature type="transmembrane region" description="Helical" evidence="3">
    <location>
        <begin position="82"/>
        <end position="99"/>
    </location>
</feature>
<dbReference type="Pfam" id="PF00892">
    <property type="entry name" value="EamA"/>
    <property type="match status" value="1"/>
</dbReference>
<dbReference type="EMBL" id="JACXZA010000001">
    <property type="protein sequence ID" value="MBD3918401.1"/>
    <property type="molecule type" value="Genomic_DNA"/>
</dbReference>
<comment type="similarity">
    <text evidence="2">Belongs to the EamA transporter family.</text>
</comment>
<organism evidence="5 6">
    <name type="scientific">Paenibacillus terricola</name>
    <dbReference type="NCBI Taxonomy" id="2763503"/>
    <lineage>
        <taxon>Bacteria</taxon>
        <taxon>Bacillati</taxon>
        <taxon>Bacillota</taxon>
        <taxon>Bacilli</taxon>
        <taxon>Bacillales</taxon>
        <taxon>Paenibacillaceae</taxon>
        <taxon>Paenibacillus</taxon>
    </lineage>
</organism>
<keyword evidence="3" id="KW-0472">Membrane</keyword>
<accession>A0ABR8MQY1</accession>
<dbReference type="InterPro" id="IPR000620">
    <property type="entry name" value="EamA_dom"/>
</dbReference>
<feature type="transmembrane region" description="Helical" evidence="3">
    <location>
        <begin position="282"/>
        <end position="300"/>
    </location>
</feature>
<dbReference type="InterPro" id="IPR037185">
    <property type="entry name" value="EmrE-like"/>
</dbReference>
<feature type="transmembrane region" description="Helical" evidence="3">
    <location>
        <begin position="136"/>
        <end position="155"/>
    </location>
</feature>
<dbReference type="SUPFAM" id="SSF103481">
    <property type="entry name" value="Multidrug resistance efflux transporter EmrE"/>
    <property type="match status" value="1"/>
</dbReference>
<dbReference type="Proteomes" id="UP000609346">
    <property type="component" value="Unassembled WGS sequence"/>
</dbReference>
<evidence type="ECO:0000313" key="5">
    <source>
        <dbReference type="EMBL" id="MBD3918401.1"/>
    </source>
</evidence>
<evidence type="ECO:0000256" key="2">
    <source>
        <dbReference type="ARBA" id="ARBA00007362"/>
    </source>
</evidence>
<sequence length="315" mass="34321">MKYRFLVLLGAVCYGILSTIVTKAYAKGYTLGEVVGSQLLIGFVLAWTLVLFMTWKGRWSGNVRTASSSATAATKLSWRNRVILMIAGVPTAVTGLLYYQSLRYIPNSLAILLLFQFTWMGVLINSVEQRRRPNGIMLITLTVLFGGTLLAAGILNQGLSEFNWKGVILGFMSAISYSLFILFSGKAVPSMHPSYRSAWMVTGGMLFVFLLFPPSFLFNHALLEGLLPFGVMLGLFGAFLPPVLFAIGVPHIGEGLTGILGAAELPVAVMLSSIVLHEHVSLLQWAGVLLVLLAVAFPELMKRTRWAGRKDTVSG</sequence>
<feature type="transmembrane region" description="Helical" evidence="3">
    <location>
        <begin position="197"/>
        <end position="217"/>
    </location>
</feature>
<comment type="caution">
    <text evidence="5">The sequence shown here is derived from an EMBL/GenBank/DDBJ whole genome shotgun (WGS) entry which is preliminary data.</text>
</comment>
<feature type="transmembrane region" description="Helical" evidence="3">
    <location>
        <begin position="229"/>
        <end position="249"/>
    </location>
</feature>
<dbReference type="RefSeq" id="WP_191202595.1">
    <property type="nucleotide sequence ID" value="NZ_JACXZA010000001.1"/>
</dbReference>
<gene>
    <name evidence="5" type="ORF">H8B09_06510</name>
</gene>
<feature type="transmembrane region" description="Helical" evidence="3">
    <location>
        <begin position="105"/>
        <end position="124"/>
    </location>
</feature>
<evidence type="ECO:0000259" key="4">
    <source>
        <dbReference type="Pfam" id="PF00892"/>
    </source>
</evidence>
<proteinExistence type="inferred from homology"/>
<name>A0ABR8MQY1_9BACL</name>
<keyword evidence="3" id="KW-1133">Transmembrane helix</keyword>
<evidence type="ECO:0000256" key="1">
    <source>
        <dbReference type="ARBA" id="ARBA00004127"/>
    </source>
</evidence>
<keyword evidence="6" id="KW-1185">Reference proteome</keyword>
<keyword evidence="3" id="KW-0812">Transmembrane</keyword>
<feature type="transmembrane region" description="Helical" evidence="3">
    <location>
        <begin position="256"/>
        <end position="276"/>
    </location>
</feature>
<evidence type="ECO:0000256" key="3">
    <source>
        <dbReference type="SAM" id="Phobius"/>
    </source>
</evidence>
<feature type="transmembrane region" description="Helical" evidence="3">
    <location>
        <begin position="36"/>
        <end position="55"/>
    </location>
</feature>
<protein>
    <submittedName>
        <fullName evidence="5">EamA family transporter</fullName>
    </submittedName>
</protein>
<feature type="domain" description="EamA" evidence="4">
    <location>
        <begin position="165"/>
        <end position="297"/>
    </location>
</feature>
<evidence type="ECO:0000313" key="6">
    <source>
        <dbReference type="Proteomes" id="UP000609346"/>
    </source>
</evidence>
<reference evidence="5 6" key="1">
    <citation type="submission" date="2020-09" db="EMBL/GenBank/DDBJ databases">
        <title>Paenibacillus sp. strain PR3 16S rRNA gene Genome sequencing and assembly.</title>
        <authorList>
            <person name="Kim J."/>
        </authorList>
    </citation>
    <scope>NUCLEOTIDE SEQUENCE [LARGE SCALE GENOMIC DNA]</scope>
    <source>
        <strain evidence="5 6">PR3</strain>
    </source>
</reference>
<comment type="subcellular location">
    <subcellularLocation>
        <location evidence="1">Endomembrane system</location>
        <topology evidence="1">Multi-pass membrane protein</topology>
    </subcellularLocation>
</comment>
<feature type="transmembrane region" description="Helical" evidence="3">
    <location>
        <begin position="167"/>
        <end position="185"/>
    </location>
</feature>